<comment type="subcellular location">
    <subcellularLocation>
        <location evidence="1">Membrane</location>
    </subcellularLocation>
</comment>
<dbReference type="InterPro" id="IPR004843">
    <property type="entry name" value="Calcineurin-like_PHP"/>
</dbReference>
<dbReference type="RefSeq" id="WP_309728197.1">
    <property type="nucleotide sequence ID" value="NZ_JAVDQA010000004.1"/>
</dbReference>
<evidence type="ECO:0000256" key="3">
    <source>
        <dbReference type="ARBA" id="ARBA00022801"/>
    </source>
</evidence>
<evidence type="ECO:0000313" key="7">
    <source>
        <dbReference type="EMBL" id="MDR6301127.1"/>
    </source>
</evidence>
<evidence type="ECO:0000256" key="4">
    <source>
        <dbReference type="ARBA" id="ARBA00023136"/>
    </source>
</evidence>
<evidence type="ECO:0000259" key="6">
    <source>
        <dbReference type="Pfam" id="PF01103"/>
    </source>
</evidence>
<dbReference type="InterPro" id="IPR029052">
    <property type="entry name" value="Metallo-depent_PP-like"/>
</dbReference>
<gene>
    <name evidence="7" type="ORF">GGR31_001774</name>
</gene>
<dbReference type="EMBL" id="JAVDQA010000004">
    <property type="protein sequence ID" value="MDR6301127.1"/>
    <property type="molecule type" value="Genomic_DNA"/>
</dbReference>
<feature type="domain" description="Calcineurin-like phosphoesterase" evidence="5">
    <location>
        <begin position="46"/>
        <end position="248"/>
    </location>
</feature>
<dbReference type="Pfam" id="PF01103">
    <property type="entry name" value="Omp85"/>
    <property type="match status" value="1"/>
</dbReference>
<dbReference type="SUPFAM" id="SSF56300">
    <property type="entry name" value="Metallo-dependent phosphatases"/>
    <property type="match status" value="1"/>
</dbReference>
<proteinExistence type="predicted"/>
<organism evidence="7 8">
    <name type="scientific">Mesonia maritima</name>
    <dbReference type="NCBI Taxonomy" id="1793873"/>
    <lineage>
        <taxon>Bacteria</taxon>
        <taxon>Pseudomonadati</taxon>
        <taxon>Bacteroidota</taxon>
        <taxon>Flavobacteriia</taxon>
        <taxon>Flavobacteriales</taxon>
        <taxon>Flavobacteriaceae</taxon>
        <taxon>Mesonia</taxon>
    </lineage>
</organism>
<dbReference type="Proteomes" id="UP001257659">
    <property type="component" value="Unassembled WGS sequence"/>
</dbReference>
<feature type="domain" description="Bacterial surface antigen (D15)" evidence="6">
    <location>
        <begin position="961"/>
        <end position="1245"/>
    </location>
</feature>
<keyword evidence="8" id="KW-1185">Reference proteome</keyword>
<evidence type="ECO:0000256" key="2">
    <source>
        <dbReference type="ARBA" id="ARBA00022729"/>
    </source>
</evidence>
<evidence type="ECO:0000256" key="1">
    <source>
        <dbReference type="ARBA" id="ARBA00004370"/>
    </source>
</evidence>
<sequence length="1246" mass="142618">MKKNNILLTVLAVMVLGGCATYDAKYREGEPTKNFNYPENKEIDQRFFVIGDAGYSQPGGSSSGLQAFKKLVDSVETKNSYVIFPGDNIYPVGMPDEDDPGRLQAEYRIDAQLDAIENFKGEVLFIPGNHDWYANGIDGVEDQAEYIKKKLKDKKNIWDPVPGCGLAIRDITDDITMIIIDSQWYLEDWDKNPTINDNCPERKTREALFTEVETELKKSQNKTVIMAMHHPMYTNGVHGGNYHFNRHLYPSQRKLPLPILGSLAMLVRTTGGVSIQDKQNERYKSLVRRLETLSSDYHRVVYISGHEHNLQYVEHDSIKQIISGSGSKSSFASLRNDGVFAYSDQGFAIYDVFKDGSSWVSFYGTTDKSNPKLLFQKEVLAGPRTYDVSKLPKNLNLPKQIEASIYKPLETEKGEVYESVWGDHYRDLYGKKIKADVAILDTMYGGLEVMRAGGGHQTRSIRVRDKQKREYNIRALKKSAVQFIQTVAFKEQSVENRFENTVAESAISDFYTASHPYAFLAIPTLSEAVGIYHTNPKVIYMPKQRALEKYNESYGDELYMIVERPEEHWMGAEFFGSPNHDIQSTEGLFDRMRRDEKYNLDEAEYIKARIFDMLVGDWDRHKDQWRWAEFETPEGKHIFKPIPRDRDQVFSNFDGAFFATLRGLTGFAKQFGKYGEDLDDIEWFNTAAVGLDRSLIQNVGKEEWLKQARFIQENITDEVIEEAFSKMPEEVQDSESTKNLIEKVKGRRDNIVDITERYYKYFAKLAIVTATDKDDYLDVTRMPDGKTKIEIWRNKDGERKDLASRKIYDKKETKEIWLYGLDDDDVITVSGEGDNYIFMRIIGGQNNDIYKIKNGKKLKIYDHKSKPNTFKEAEGAKIRLSDNYEQNIYDKDKKIFTTSAILPGVGYNPDDGVKIGLQAIYTDNGFKRNPFTSQHKFRAGYYFATQGYDLEYTGNFARIIGAYNLVVGAHFTSPNFATNFFGYGNETINPEEELGEDFDYNRVKISKIGASAGFVKKSPYGSLFRYVATFESVEVENSQGRFLAEQFTTDDEDFYSRKYFAGLEATYGYESYDDILNPTQGMDFKLILGGKMNTKKPENYYGYLHPSLEFYNAISQNRKWVLRTKVQSQVNFGDDFEFYQAAQLGGDTGLRGYRNERFTGESALAFGGDLRYSIGRIKTAFLPFQIGAFIGGDLGRVWLDGDNSHTYHNDYGGGIWINSAEAVNGTFNLFHGEDGIRFSFGFGFRF</sequence>
<evidence type="ECO:0000313" key="8">
    <source>
        <dbReference type="Proteomes" id="UP001257659"/>
    </source>
</evidence>
<protein>
    <recommendedName>
        <fullName evidence="9">Metallophosphoesterase</fullName>
    </recommendedName>
</protein>
<dbReference type="Gene3D" id="3.60.21.10">
    <property type="match status" value="1"/>
</dbReference>
<dbReference type="InterPro" id="IPR000184">
    <property type="entry name" value="Bac_surfAg_D15"/>
</dbReference>
<dbReference type="PANTHER" id="PTHR10161">
    <property type="entry name" value="TARTRATE-RESISTANT ACID PHOSPHATASE TYPE 5"/>
    <property type="match status" value="1"/>
</dbReference>
<comment type="caution">
    <text evidence="7">The sequence shown here is derived from an EMBL/GenBank/DDBJ whole genome shotgun (WGS) entry which is preliminary data.</text>
</comment>
<reference evidence="7 8" key="1">
    <citation type="submission" date="2023-07" db="EMBL/GenBank/DDBJ databases">
        <title>Genomic Encyclopedia of Type Strains, Phase IV (KMG-IV): sequencing the most valuable type-strain genomes for metagenomic binning, comparative biology and taxonomic classification.</title>
        <authorList>
            <person name="Goeker M."/>
        </authorList>
    </citation>
    <scope>NUCLEOTIDE SEQUENCE [LARGE SCALE GENOMIC DNA]</scope>
    <source>
        <strain evidence="7 8">DSM 102814</strain>
    </source>
</reference>
<dbReference type="PANTHER" id="PTHR10161:SF14">
    <property type="entry name" value="TARTRATE-RESISTANT ACID PHOSPHATASE TYPE 5"/>
    <property type="match status" value="1"/>
</dbReference>
<dbReference type="Pfam" id="PF00149">
    <property type="entry name" value="Metallophos"/>
    <property type="match status" value="1"/>
</dbReference>
<keyword evidence="2" id="KW-0732">Signal</keyword>
<dbReference type="InterPro" id="IPR051558">
    <property type="entry name" value="Metallophosphoesterase_PAP"/>
</dbReference>
<evidence type="ECO:0000259" key="5">
    <source>
        <dbReference type="Pfam" id="PF00149"/>
    </source>
</evidence>
<dbReference type="Gene3D" id="2.40.160.50">
    <property type="entry name" value="membrane protein fhac: a member of the omp85/tpsb transporter family"/>
    <property type="match status" value="1"/>
</dbReference>
<name>A0ABU1K9F0_9FLAO</name>
<evidence type="ECO:0008006" key="9">
    <source>
        <dbReference type="Google" id="ProtNLM"/>
    </source>
</evidence>
<accession>A0ABU1K9F0</accession>
<keyword evidence="4" id="KW-0472">Membrane</keyword>
<keyword evidence="3" id="KW-0378">Hydrolase</keyword>
<dbReference type="PROSITE" id="PS51257">
    <property type="entry name" value="PROKAR_LIPOPROTEIN"/>
    <property type="match status" value="1"/>
</dbReference>